<protein>
    <submittedName>
        <fullName evidence="6">LamG domain-containing protein</fullName>
    </submittedName>
</protein>
<organism evidence="6 7">
    <name type="scientific">Actinoplanes sandaracinus</name>
    <dbReference type="NCBI Taxonomy" id="3045177"/>
    <lineage>
        <taxon>Bacteria</taxon>
        <taxon>Bacillati</taxon>
        <taxon>Actinomycetota</taxon>
        <taxon>Actinomycetes</taxon>
        <taxon>Micromonosporales</taxon>
        <taxon>Micromonosporaceae</taxon>
        <taxon>Actinoplanes</taxon>
    </lineage>
</organism>
<feature type="chain" id="PRO_5046351497" evidence="4">
    <location>
        <begin position="34"/>
        <end position="505"/>
    </location>
</feature>
<dbReference type="InterPro" id="IPR006558">
    <property type="entry name" value="LamG-like"/>
</dbReference>
<evidence type="ECO:0000256" key="4">
    <source>
        <dbReference type="SAM" id="SignalP"/>
    </source>
</evidence>
<feature type="domain" description="LamG-like jellyroll fold" evidence="5">
    <location>
        <begin position="161"/>
        <end position="301"/>
    </location>
</feature>
<dbReference type="Proteomes" id="UP001241758">
    <property type="component" value="Unassembled WGS sequence"/>
</dbReference>
<feature type="region of interest" description="Disordered" evidence="3">
    <location>
        <begin position="78"/>
        <end position="102"/>
    </location>
</feature>
<feature type="signal peptide" evidence="4">
    <location>
        <begin position="1"/>
        <end position="33"/>
    </location>
</feature>
<feature type="domain" description="LamG-like jellyroll fold" evidence="5">
    <location>
        <begin position="355"/>
        <end position="495"/>
    </location>
</feature>
<dbReference type="RefSeq" id="WP_282767509.1">
    <property type="nucleotide sequence ID" value="NZ_JASCTH010000073.1"/>
</dbReference>
<dbReference type="SUPFAM" id="SSF49899">
    <property type="entry name" value="Concanavalin A-like lectins/glucanases"/>
    <property type="match status" value="2"/>
</dbReference>
<dbReference type="Gene3D" id="2.60.120.200">
    <property type="match status" value="2"/>
</dbReference>
<reference evidence="6 7" key="1">
    <citation type="submission" date="2023-05" db="EMBL/GenBank/DDBJ databases">
        <title>Actinoplanes sp. NEAU-A12 genome sequencing.</title>
        <authorList>
            <person name="Wang Z.-S."/>
        </authorList>
    </citation>
    <scope>NUCLEOTIDE SEQUENCE [LARGE SCALE GENOMIC DNA]</scope>
    <source>
        <strain evidence="6 7">NEAU-A12</strain>
    </source>
</reference>
<keyword evidence="2" id="KW-1015">Disulfide bond</keyword>
<dbReference type="PANTHER" id="PTHR42535">
    <property type="entry name" value="OOKINETE PROTEIN, PUTATIVE-RELATED"/>
    <property type="match status" value="1"/>
</dbReference>
<gene>
    <name evidence="6" type="ORF">QLQ12_46565</name>
</gene>
<evidence type="ECO:0000313" key="6">
    <source>
        <dbReference type="EMBL" id="MDI6106050.1"/>
    </source>
</evidence>
<name>A0ABT6X237_9ACTN</name>
<accession>A0ABT6X237</accession>
<sequence length="505" mass="52799">MALLRRRWRLPAVATVLALLTAITPVVWNTAEAAFTALTTSTGNSVATTTFPTYPTEVAANGPWAYYRGEDNRSAAATSAAANTSGAAGSGTYDDPTTGPSTWWKFDENGGTTALDSSGAANTGTVSAGAAPATGRSGSALAFDNTGDTVTGLRPATATNASFSVVAWAKLGAKGTANRTLVSQDGAYLSGFYLHWNYSSDQWTLSMFGPDAASPPNYAYAGHTATVNTNTWYHLVGVYDSATQQARMYVNATAGTAVGVTGAWDATGPLVVGRGKWGGPVDQFNGVVDEVRVYGRVLSGTEITALYNSTFTEVGMTAKIIGALQGPQQNQENSSGIAFAGLANAYRGGTTVNPTTFTLECWFRVGPGQFGPLIGLSSTTDTYTGTTTDKVLYIDSGGRLSFAVKPTTPVTLRTTARFDDSSWHYVAASVGAGGTKVYIDGEPALSDPNTASMSLAGHWRWGGIQMTGLPNAPANDRLVGTLDEVAIYPTQLSDQQVAWNYYANH</sequence>
<comment type="caution">
    <text evidence="6">The sequence shown here is derived from an EMBL/GenBank/DDBJ whole genome shotgun (WGS) entry which is preliminary data.</text>
</comment>
<evidence type="ECO:0000313" key="7">
    <source>
        <dbReference type="Proteomes" id="UP001241758"/>
    </source>
</evidence>
<dbReference type="SMART" id="SM00560">
    <property type="entry name" value="LamGL"/>
    <property type="match status" value="2"/>
</dbReference>
<evidence type="ECO:0000256" key="3">
    <source>
        <dbReference type="SAM" id="MobiDB-lite"/>
    </source>
</evidence>
<keyword evidence="1 4" id="KW-0732">Signal</keyword>
<feature type="region of interest" description="Disordered" evidence="3">
    <location>
        <begin position="114"/>
        <end position="134"/>
    </location>
</feature>
<evidence type="ECO:0000259" key="5">
    <source>
        <dbReference type="SMART" id="SM00560"/>
    </source>
</evidence>
<feature type="compositionally biased region" description="Low complexity" evidence="3">
    <location>
        <begin position="78"/>
        <end position="92"/>
    </location>
</feature>
<keyword evidence="7" id="KW-1185">Reference proteome</keyword>
<dbReference type="EMBL" id="JASCTH010000073">
    <property type="protein sequence ID" value="MDI6106050.1"/>
    <property type="molecule type" value="Genomic_DNA"/>
</dbReference>
<feature type="compositionally biased region" description="Polar residues" evidence="3">
    <location>
        <begin position="114"/>
        <end position="126"/>
    </location>
</feature>
<proteinExistence type="predicted"/>
<evidence type="ECO:0000256" key="1">
    <source>
        <dbReference type="ARBA" id="ARBA00022729"/>
    </source>
</evidence>
<dbReference type="PANTHER" id="PTHR42535:SF2">
    <property type="entry name" value="CHROMOSOME UNDETERMINED SCAFFOLD_146, WHOLE GENOME SHOTGUN SEQUENCE"/>
    <property type="match status" value="1"/>
</dbReference>
<dbReference type="InterPro" id="IPR013320">
    <property type="entry name" value="ConA-like_dom_sf"/>
</dbReference>
<dbReference type="Pfam" id="PF13385">
    <property type="entry name" value="Laminin_G_3"/>
    <property type="match status" value="2"/>
</dbReference>
<evidence type="ECO:0000256" key="2">
    <source>
        <dbReference type="ARBA" id="ARBA00023157"/>
    </source>
</evidence>